<dbReference type="EMBL" id="HBUF01374208">
    <property type="protein sequence ID" value="CAG6727544.1"/>
    <property type="molecule type" value="Transcribed_RNA"/>
</dbReference>
<dbReference type="EMBL" id="HBUF01334011">
    <property type="protein sequence ID" value="CAG6697560.1"/>
    <property type="molecule type" value="Transcribed_RNA"/>
</dbReference>
<dbReference type="GO" id="GO:0008270">
    <property type="term" value="F:zinc ion binding"/>
    <property type="evidence" value="ECO:0007669"/>
    <property type="project" value="UniProtKB-KW"/>
</dbReference>
<dbReference type="CDD" id="cd00167">
    <property type="entry name" value="SANT"/>
    <property type="match status" value="1"/>
</dbReference>
<evidence type="ECO:0000256" key="6">
    <source>
        <dbReference type="SAM" id="MobiDB-lite"/>
    </source>
</evidence>
<dbReference type="GO" id="GO:0070461">
    <property type="term" value="C:SAGA-type complex"/>
    <property type="evidence" value="ECO:0007669"/>
    <property type="project" value="UniProtKB-ARBA"/>
</dbReference>
<dbReference type="SMART" id="SM00717">
    <property type="entry name" value="SANT"/>
    <property type="match status" value="1"/>
</dbReference>
<feature type="domain" description="Myb-like" evidence="7">
    <location>
        <begin position="156"/>
        <end position="212"/>
    </location>
</feature>
<dbReference type="EMBL" id="HBUF01334009">
    <property type="protein sequence ID" value="CAG6697558.1"/>
    <property type="molecule type" value="Transcribed_RNA"/>
</dbReference>
<dbReference type="SUPFAM" id="SSF57850">
    <property type="entry name" value="RING/U-box"/>
    <property type="match status" value="1"/>
</dbReference>
<evidence type="ECO:0000256" key="4">
    <source>
        <dbReference type="ARBA" id="ARBA00022833"/>
    </source>
</evidence>
<evidence type="ECO:0000313" key="10">
    <source>
        <dbReference type="EMBL" id="CAG6756497.1"/>
    </source>
</evidence>
<evidence type="ECO:0000256" key="1">
    <source>
        <dbReference type="ARBA" id="ARBA00004123"/>
    </source>
</evidence>
<accession>A0A8D9A014</accession>
<evidence type="ECO:0000259" key="7">
    <source>
        <dbReference type="PROSITE" id="PS50090"/>
    </source>
</evidence>
<keyword evidence="4" id="KW-0862">Zinc</keyword>
<dbReference type="PANTHER" id="PTHR22705:SF0">
    <property type="entry name" value="ZZ-TYPE ZINC FINGER-CONTAINING PROTEIN 3"/>
    <property type="match status" value="1"/>
</dbReference>
<feature type="compositionally biased region" description="Acidic residues" evidence="6">
    <location>
        <begin position="269"/>
        <end position="286"/>
    </location>
</feature>
<dbReference type="InterPro" id="IPR043145">
    <property type="entry name" value="Znf_ZZ_sf"/>
</dbReference>
<comment type="subcellular location">
    <subcellularLocation>
        <location evidence="1">Nucleus</location>
    </subcellularLocation>
</comment>
<reference evidence="10" key="1">
    <citation type="submission" date="2021-05" db="EMBL/GenBank/DDBJ databases">
        <authorList>
            <person name="Alioto T."/>
            <person name="Alioto T."/>
            <person name="Gomez Garrido J."/>
        </authorList>
    </citation>
    <scope>NUCLEOTIDE SEQUENCE</scope>
</reference>
<sequence>MEMSHSSKDFQQDLSKLPSCSNDYDYGPIEPEPDTTFYFESDHLALKGNVDYLKLIKHIAMLEVQQKLVIQDLEFYFDLEKQVTESSKPSEIATRIANRELKVPPKRKIPKRPIIDWTKYNIQPGIQGEDPGALKPVPFGSKPNTLIPTQTKDVTKPETFKKAWTAEEQIRLEELLLKYPPEKSDSARFRKIAQELGNRTLKQVCSRVQKYYKKMRNLGQKSVIFAQRQKPKKYAKIVHKQNKMLVRESTFLPALSLQSDNKLFMDLSTSEEEEGGGEGEKEEEAGNEGTRIIENKYTLEQWVRILERVKEDKKNETEMKSVIHHELKCHVCKEEPIRGTRWHCLSCSCEDTSVNMCNDCTVLQLNQQNSSVKSETHPPLTLPHPLHHLLHPYPVRNFHIVTSDGQPLDLNYLPSSAFGSNSYLDPNTRTEY</sequence>
<dbReference type="Gene3D" id="1.10.10.60">
    <property type="entry name" value="Homeodomain-like"/>
    <property type="match status" value="1"/>
</dbReference>
<dbReference type="PANTHER" id="PTHR22705">
    <property type="entry name" value="ZINC FINGER, ZZ DOMAIN CONTAINING 3"/>
    <property type="match status" value="1"/>
</dbReference>
<dbReference type="Pfam" id="PF00249">
    <property type="entry name" value="Myb_DNA-binding"/>
    <property type="match status" value="1"/>
</dbReference>
<proteinExistence type="predicted"/>
<dbReference type="PROSITE" id="PS51294">
    <property type="entry name" value="HTH_MYB"/>
    <property type="match status" value="1"/>
</dbReference>
<feature type="region of interest" description="Disordered" evidence="6">
    <location>
        <begin position="268"/>
        <end position="288"/>
    </location>
</feature>
<dbReference type="PROSITE" id="PS50135">
    <property type="entry name" value="ZF_ZZ_2"/>
    <property type="match status" value="1"/>
</dbReference>
<dbReference type="Gene3D" id="3.30.60.90">
    <property type="match status" value="1"/>
</dbReference>
<keyword evidence="3 5" id="KW-0863">Zinc-finger</keyword>
<dbReference type="AlphaFoldDB" id="A0A8D9A014"/>
<evidence type="ECO:0000259" key="8">
    <source>
        <dbReference type="PROSITE" id="PS50135"/>
    </source>
</evidence>
<name>A0A8D9A014_9HEMI</name>
<evidence type="ECO:0000256" key="2">
    <source>
        <dbReference type="ARBA" id="ARBA00022723"/>
    </source>
</evidence>
<dbReference type="Pfam" id="PF00569">
    <property type="entry name" value="ZZ"/>
    <property type="match status" value="1"/>
</dbReference>
<protein>
    <submittedName>
        <fullName evidence="10">ZZ-type zinc finger-containing protein 3</fullName>
    </submittedName>
</protein>
<dbReference type="EMBL" id="HBUF01544930">
    <property type="protein sequence ID" value="CAG6756497.1"/>
    <property type="molecule type" value="Transcribed_RNA"/>
</dbReference>
<dbReference type="EMBL" id="HBUF01374207">
    <property type="protein sequence ID" value="CAG6727540.1"/>
    <property type="molecule type" value="Transcribed_RNA"/>
</dbReference>
<organism evidence="10">
    <name type="scientific">Cacopsylla melanoneura</name>
    <dbReference type="NCBI Taxonomy" id="428564"/>
    <lineage>
        <taxon>Eukaryota</taxon>
        <taxon>Metazoa</taxon>
        <taxon>Ecdysozoa</taxon>
        <taxon>Arthropoda</taxon>
        <taxon>Hexapoda</taxon>
        <taxon>Insecta</taxon>
        <taxon>Pterygota</taxon>
        <taxon>Neoptera</taxon>
        <taxon>Paraneoptera</taxon>
        <taxon>Hemiptera</taxon>
        <taxon>Sternorrhyncha</taxon>
        <taxon>Psylloidea</taxon>
        <taxon>Psyllidae</taxon>
        <taxon>Psyllinae</taxon>
        <taxon>Cacopsylla</taxon>
    </lineage>
</organism>
<evidence type="ECO:0000256" key="3">
    <source>
        <dbReference type="ARBA" id="ARBA00022771"/>
    </source>
</evidence>
<dbReference type="EMBL" id="HBUF01544929">
    <property type="protein sequence ID" value="CAG6756496.1"/>
    <property type="molecule type" value="Transcribed_RNA"/>
</dbReference>
<dbReference type="InterPro" id="IPR009057">
    <property type="entry name" value="Homeodomain-like_sf"/>
</dbReference>
<feature type="domain" description="ZZ-type" evidence="8">
    <location>
        <begin position="324"/>
        <end position="398"/>
    </location>
</feature>
<dbReference type="InterPro" id="IPR000433">
    <property type="entry name" value="Znf_ZZ"/>
</dbReference>
<dbReference type="InterPro" id="IPR037830">
    <property type="entry name" value="ZZZ3"/>
</dbReference>
<dbReference type="GO" id="GO:0005634">
    <property type="term" value="C:nucleus"/>
    <property type="evidence" value="ECO:0007669"/>
    <property type="project" value="UniProtKB-SubCell"/>
</dbReference>
<feature type="domain" description="HTH myb-type" evidence="9">
    <location>
        <begin position="156"/>
        <end position="216"/>
    </location>
</feature>
<keyword evidence="2" id="KW-0479">Metal-binding</keyword>
<dbReference type="EMBL" id="HBUF01334010">
    <property type="protein sequence ID" value="CAG6697559.1"/>
    <property type="molecule type" value="Transcribed_RNA"/>
</dbReference>
<dbReference type="PROSITE" id="PS50090">
    <property type="entry name" value="MYB_LIKE"/>
    <property type="match status" value="1"/>
</dbReference>
<evidence type="ECO:0000259" key="9">
    <source>
        <dbReference type="PROSITE" id="PS51294"/>
    </source>
</evidence>
<dbReference type="InterPro" id="IPR017930">
    <property type="entry name" value="Myb_dom"/>
</dbReference>
<evidence type="ECO:0000256" key="5">
    <source>
        <dbReference type="PROSITE-ProRule" id="PRU00228"/>
    </source>
</evidence>
<dbReference type="SUPFAM" id="SSF46689">
    <property type="entry name" value="Homeodomain-like"/>
    <property type="match status" value="1"/>
</dbReference>
<dbReference type="InterPro" id="IPR001005">
    <property type="entry name" value="SANT/Myb"/>
</dbReference>